<gene>
    <name evidence="3" type="ORF">D6C84_05581</name>
</gene>
<name>A0A4S9XWQ0_AURPU</name>
<organism evidence="3 4">
    <name type="scientific">Aureobasidium pullulans</name>
    <name type="common">Black yeast</name>
    <name type="synonym">Pullularia pullulans</name>
    <dbReference type="NCBI Taxonomy" id="5580"/>
    <lineage>
        <taxon>Eukaryota</taxon>
        <taxon>Fungi</taxon>
        <taxon>Dikarya</taxon>
        <taxon>Ascomycota</taxon>
        <taxon>Pezizomycotina</taxon>
        <taxon>Dothideomycetes</taxon>
        <taxon>Dothideomycetidae</taxon>
        <taxon>Dothideales</taxon>
        <taxon>Saccotheciaceae</taxon>
        <taxon>Aureobasidium</taxon>
    </lineage>
</organism>
<evidence type="ECO:0000256" key="1">
    <source>
        <dbReference type="SAM" id="Coils"/>
    </source>
</evidence>
<keyword evidence="1" id="KW-0175">Coiled coil</keyword>
<feature type="coiled-coil region" evidence="1">
    <location>
        <begin position="33"/>
        <end position="67"/>
    </location>
</feature>
<dbReference type="AlphaFoldDB" id="A0A4S9XWQ0"/>
<evidence type="ECO:0000256" key="2">
    <source>
        <dbReference type="SAM" id="MobiDB-lite"/>
    </source>
</evidence>
<reference evidence="3 4" key="1">
    <citation type="submission" date="2018-10" db="EMBL/GenBank/DDBJ databases">
        <title>Fifty Aureobasidium pullulans genomes reveal a recombining polyextremotolerant generalist.</title>
        <authorList>
            <person name="Gostincar C."/>
            <person name="Turk M."/>
            <person name="Zajc J."/>
            <person name="Gunde-Cimerman N."/>
        </authorList>
    </citation>
    <scope>NUCLEOTIDE SEQUENCE [LARGE SCALE GENOMIC DNA]</scope>
    <source>
        <strain evidence="3 4">EXF-3403</strain>
    </source>
</reference>
<feature type="coiled-coil region" evidence="1">
    <location>
        <begin position="241"/>
        <end position="278"/>
    </location>
</feature>
<proteinExistence type="predicted"/>
<protein>
    <submittedName>
        <fullName evidence="3">Uncharacterized protein</fullName>
    </submittedName>
</protein>
<dbReference type="EMBL" id="QZBT01000073">
    <property type="protein sequence ID" value="THZ82694.1"/>
    <property type="molecule type" value="Genomic_DNA"/>
</dbReference>
<comment type="caution">
    <text evidence="3">The sequence shown here is derived from an EMBL/GenBank/DDBJ whole genome shotgun (WGS) entry which is preliminary data.</text>
</comment>
<evidence type="ECO:0000313" key="3">
    <source>
        <dbReference type="EMBL" id="THZ82694.1"/>
    </source>
</evidence>
<feature type="region of interest" description="Disordered" evidence="2">
    <location>
        <begin position="443"/>
        <end position="463"/>
    </location>
</feature>
<evidence type="ECO:0000313" key="4">
    <source>
        <dbReference type="Proteomes" id="UP000310039"/>
    </source>
</evidence>
<sequence length="463" mass="53444">MCDSTRVLPEKIARHEAKERAKSQHEFRLEWALLQEQKKSEKLYRLLREEEKRNEELFGALETSRKKCRETKAKLLNKTLSEEIELRSIKNTLPTRTDGRKKGSKSVAKVEREMITLWYIDSTGRQLVKIYKDTPMSMPLVNFREIHPNTFSKTGSYSHGNTIKFEVPLIFDDDTPESLQRPCHIDIPFLRDSLTTFYAQSVSNLEMSSRSPPLQKGRINRKWVSDHESDRGDYMKWFSGEKEKEELLKLLQKEQANYQKLEVDYQDLLEKFEALQMSSLRSEITSVDGVMTPDTNLPSFTSDAETIRPDGLVERASVILSFIYPGKSSCDQGKALLKMYRDTPMSEALSHYRRKHPDVTFKTRGSRKNSGQYVDIFETDTANSLHLQQFDEIHVFPNGSSPRLIDLTAPPKGWSNPFSWFRSKTSKENGRCGVETVVQNMKNEATASAAPPKYSEAHMKHRN</sequence>
<dbReference type="Proteomes" id="UP000310039">
    <property type="component" value="Unassembled WGS sequence"/>
</dbReference>
<accession>A0A4S9XWQ0</accession>